<evidence type="ECO:0000313" key="1">
    <source>
        <dbReference type="EMBL" id="GIY44356.1"/>
    </source>
</evidence>
<sequence>MEGHSIDASQWKVHSIDASQWKATVLMRVNRTATSIDTSQWKSVLMRINGNAFVLMRVNQTINIDPRQWKATVLIRVNGKQQY</sequence>
<keyword evidence="2" id="KW-1185">Reference proteome</keyword>
<proteinExistence type="predicted"/>
<accession>A0AAV4TGS1</accession>
<comment type="caution">
    <text evidence="1">The sequence shown here is derived from an EMBL/GenBank/DDBJ whole genome shotgun (WGS) entry which is preliminary data.</text>
</comment>
<reference evidence="1 2" key="1">
    <citation type="submission" date="2021-06" db="EMBL/GenBank/DDBJ databases">
        <title>Caerostris extrusa draft genome.</title>
        <authorList>
            <person name="Kono N."/>
            <person name="Arakawa K."/>
        </authorList>
    </citation>
    <scope>NUCLEOTIDE SEQUENCE [LARGE SCALE GENOMIC DNA]</scope>
</reference>
<dbReference type="Proteomes" id="UP001054945">
    <property type="component" value="Unassembled WGS sequence"/>
</dbReference>
<evidence type="ECO:0000313" key="2">
    <source>
        <dbReference type="Proteomes" id="UP001054945"/>
    </source>
</evidence>
<dbReference type="EMBL" id="BPLR01011132">
    <property type="protein sequence ID" value="GIY44356.1"/>
    <property type="molecule type" value="Genomic_DNA"/>
</dbReference>
<dbReference type="AlphaFoldDB" id="A0AAV4TGS1"/>
<name>A0AAV4TGS1_CAEEX</name>
<gene>
    <name evidence="1" type="ORF">CEXT_667571</name>
</gene>
<organism evidence="1 2">
    <name type="scientific">Caerostris extrusa</name>
    <name type="common">Bark spider</name>
    <name type="synonym">Caerostris bankana</name>
    <dbReference type="NCBI Taxonomy" id="172846"/>
    <lineage>
        <taxon>Eukaryota</taxon>
        <taxon>Metazoa</taxon>
        <taxon>Ecdysozoa</taxon>
        <taxon>Arthropoda</taxon>
        <taxon>Chelicerata</taxon>
        <taxon>Arachnida</taxon>
        <taxon>Araneae</taxon>
        <taxon>Araneomorphae</taxon>
        <taxon>Entelegynae</taxon>
        <taxon>Araneoidea</taxon>
        <taxon>Araneidae</taxon>
        <taxon>Caerostris</taxon>
    </lineage>
</organism>
<protein>
    <submittedName>
        <fullName evidence="1">Uncharacterized protein</fullName>
    </submittedName>
</protein>